<sequence length="361" mass="41078">MSEVDRLEGYGWYRSFGAIPFAPMYLNGQGATARKLEPDRWRRTTEGGGPRQATFDAGGIRALSLNEAARIYHMPEHFVSDRRESFLEWLRRRGLPRDNPIPPSDGRRRPTKWPPEVKPTLENVMRDMAVLGRAASRWQTALYCSNDDIKDYFNHLAVATSELSKVGILLDRADGSGPRFISERVLGFGLHGSSNLAQRFSDSLVILYYEDMDAEYFASGAVYSAAELAWLEYRLALQRREGEPCVDIRQWTAPPSERLPAIPAPARLRDIPPGYVCPQLRPYRCFFFTDDAQMFAVGPKLKIMSLRNWRRLTNRMRLRMAIAEKRSLGTWCKWIGVLLIPILGLVVVTRDKILRASAAIA</sequence>
<proteinExistence type="predicted"/>
<feature type="transmembrane region" description="Helical" evidence="2">
    <location>
        <begin position="328"/>
        <end position="348"/>
    </location>
</feature>
<evidence type="ECO:0000313" key="4">
    <source>
        <dbReference type="Proteomes" id="UP000037460"/>
    </source>
</evidence>
<keyword evidence="2" id="KW-0472">Membrane</keyword>
<evidence type="ECO:0000256" key="2">
    <source>
        <dbReference type="SAM" id="Phobius"/>
    </source>
</evidence>
<feature type="region of interest" description="Disordered" evidence="1">
    <location>
        <begin position="97"/>
        <end position="117"/>
    </location>
</feature>
<protein>
    <submittedName>
        <fullName evidence="3">Uncharacterized protein</fullName>
    </submittedName>
</protein>
<keyword evidence="2" id="KW-0812">Transmembrane</keyword>
<organism evidence="3 4">
    <name type="scientific">Chrysochromulina tobinii</name>
    <dbReference type="NCBI Taxonomy" id="1460289"/>
    <lineage>
        <taxon>Eukaryota</taxon>
        <taxon>Haptista</taxon>
        <taxon>Haptophyta</taxon>
        <taxon>Prymnesiophyceae</taxon>
        <taxon>Prymnesiales</taxon>
        <taxon>Chrysochromulinaceae</taxon>
        <taxon>Chrysochromulina</taxon>
    </lineage>
</organism>
<gene>
    <name evidence="3" type="ORF">Ctob_014624</name>
</gene>
<reference evidence="4" key="1">
    <citation type="journal article" date="2015" name="PLoS Genet.">
        <title>Genome Sequence and Transcriptome Analyses of Chrysochromulina tobin: Metabolic Tools for Enhanced Algal Fitness in the Prominent Order Prymnesiales (Haptophyceae).</title>
        <authorList>
            <person name="Hovde B.T."/>
            <person name="Deodato C.R."/>
            <person name="Hunsperger H.M."/>
            <person name="Ryken S.A."/>
            <person name="Yost W."/>
            <person name="Jha R.K."/>
            <person name="Patterson J."/>
            <person name="Monnat R.J. Jr."/>
            <person name="Barlow S.B."/>
            <person name="Starkenburg S.R."/>
            <person name="Cattolico R.A."/>
        </authorList>
    </citation>
    <scope>NUCLEOTIDE SEQUENCE</scope>
    <source>
        <strain evidence="4">CCMP291</strain>
    </source>
</reference>
<keyword evidence="2" id="KW-1133">Transmembrane helix</keyword>
<dbReference type="EMBL" id="JWZX01001068">
    <property type="protein sequence ID" value="KOO34855.1"/>
    <property type="molecule type" value="Genomic_DNA"/>
</dbReference>
<dbReference type="Proteomes" id="UP000037460">
    <property type="component" value="Unassembled WGS sequence"/>
</dbReference>
<evidence type="ECO:0000313" key="3">
    <source>
        <dbReference type="EMBL" id="KOO34855.1"/>
    </source>
</evidence>
<accession>A0A0M0K7Q8</accession>
<keyword evidence="4" id="KW-1185">Reference proteome</keyword>
<evidence type="ECO:0000256" key="1">
    <source>
        <dbReference type="SAM" id="MobiDB-lite"/>
    </source>
</evidence>
<dbReference type="AlphaFoldDB" id="A0A0M0K7Q8"/>
<name>A0A0M0K7Q8_9EUKA</name>
<dbReference type="OrthoDB" id="10654073at2759"/>
<comment type="caution">
    <text evidence="3">The sequence shown here is derived from an EMBL/GenBank/DDBJ whole genome shotgun (WGS) entry which is preliminary data.</text>
</comment>